<proteinExistence type="predicted"/>
<dbReference type="Proteomes" id="UP000261174">
    <property type="component" value="Unassembled WGS sequence"/>
</dbReference>
<dbReference type="EMBL" id="QTJV01000018">
    <property type="protein sequence ID" value="RFM30916.1"/>
    <property type="molecule type" value="Genomic_DNA"/>
</dbReference>
<sequence length="150" mass="15576">MKFPPHLGATLKEGLKSGAKATVTGTMNLAPTGQKEISMLSVSTGGKTFSDTGVSSVAPAQETFISGSGKITSLQLNRENMLAGLLIDNNTVLRIPPLSAMQLASSLQVGSAVAFTGMKRALNAGEALQGNYTLVHCQTITVNGHQYLAQ</sequence>
<reference evidence="1 2" key="1">
    <citation type="submission" date="2018-08" db="EMBL/GenBank/DDBJ databases">
        <title>Chitinophaga sp. K20C18050901, a novel bacterium isolated from forest soil.</title>
        <authorList>
            <person name="Wang C."/>
        </authorList>
    </citation>
    <scope>NUCLEOTIDE SEQUENCE [LARGE SCALE GENOMIC DNA]</scope>
    <source>
        <strain evidence="1 2">K20C18050901</strain>
    </source>
</reference>
<keyword evidence="2" id="KW-1185">Reference proteome</keyword>
<name>A0A3E1NSK5_9BACT</name>
<evidence type="ECO:0000313" key="1">
    <source>
        <dbReference type="EMBL" id="RFM30916.1"/>
    </source>
</evidence>
<accession>A0A3E1NSK5</accession>
<comment type="caution">
    <text evidence="1">The sequence shown here is derived from an EMBL/GenBank/DDBJ whole genome shotgun (WGS) entry which is preliminary data.</text>
</comment>
<evidence type="ECO:0000313" key="2">
    <source>
        <dbReference type="Proteomes" id="UP000261174"/>
    </source>
</evidence>
<dbReference type="AlphaFoldDB" id="A0A3E1NSK5"/>
<protein>
    <submittedName>
        <fullName evidence="1">Uncharacterized protein</fullName>
    </submittedName>
</protein>
<organism evidence="1 2">
    <name type="scientific">Chitinophaga silvisoli</name>
    <dbReference type="NCBI Taxonomy" id="2291814"/>
    <lineage>
        <taxon>Bacteria</taxon>
        <taxon>Pseudomonadati</taxon>
        <taxon>Bacteroidota</taxon>
        <taxon>Chitinophagia</taxon>
        <taxon>Chitinophagales</taxon>
        <taxon>Chitinophagaceae</taxon>
        <taxon>Chitinophaga</taxon>
    </lineage>
</organism>
<gene>
    <name evidence="1" type="ORF">DXN04_31795</name>
</gene>